<comment type="subcellular location">
    <subcellularLocation>
        <location evidence="1">Cell membrane</location>
        <topology evidence="1">Multi-pass membrane protein</topology>
    </subcellularLocation>
</comment>
<keyword evidence="4" id="KW-1003">Cell membrane</keyword>
<dbReference type="Gene3D" id="1.20.1740.10">
    <property type="entry name" value="Amino acid/polyamine transporter I"/>
    <property type="match status" value="1"/>
</dbReference>
<feature type="transmembrane region" description="Helical" evidence="9">
    <location>
        <begin position="113"/>
        <end position="131"/>
    </location>
</feature>
<evidence type="ECO:0000256" key="9">
    <source>
        <dbReference type="SAM" id="Phobius"/>
    </source>
</evidence>
<dbReference type="AlphaFoldDB" id="A0A8C1TJF1"/>
<sequence length="497" mass="54375">MLNKTTIIIIKIVYNRFIKAVSPVNSTSPGACNGPDPQEKMIMRREISLTNGICLIVGNMIGSGIFVSPKGVLMYSASYGLSLVIWALGGIFSVFGALCYAELGTTITKSGASYVYILEAFGGFLAFIRLWTSILLVEPASQAVISLTFANYLVEALYPTCQPPYDAVRLIAAACLCILIFINCAYVKWGTLVQDIFTYAKIMSLLLVITVGIIKIINGETKNFINAFEGSSTEAGSIALALYSALFSYSGWDTLNFVTEEIKNPERNLPIAIGISMPIVTVIYILTNVAYYAVLDMPSFMGSDAVAVTFGNQVLGPISWVVPIAVAMSCYGGLNASIIAASRLFFVGAREGHLPISLSLIHAERYTPVPALLFNGVMGLIFLCVEDVFQLINYFSFSYWLYVGLSVAGLIYLRITQPDRHRPVKLTLFFPFVYCLCSVFLVIVPLYSDTINSLIGVSIALSGVPVYYLCIYLPSEKRPKWIGKLNGEDNNIKHLLI</sequence>
<dbReference type="Ensembl" id="ENSCCRT00015024503.1">
    <property type="protein sequence ID" value="ENSCCRP00015023639.1"/>
    <property type="gene ID" value="ENSCCRG00015010016.1"/>
</dbReference>
<keyword evidence="6" id="KW-0029">Amino-acid transport</keyword>
<evidence type="ECO:0000256" key="3">
    <source>
        <dbReference type="ARBA" id="ARBA00022448"/>
    </source>
</evidence>
<feature type="transmembrane region" description="Helical" evidence="9">
    <location>
        <begin position="47"/>
        <end position="67"/>
    </location>
</feature>
<evidence type="ECO:0000256" key="4">
    <source>
        <dbReference type="ARBA" id="ARBA00022475"/>
    </source>
</evidence>
<feature type="transmembrane region" description="Helical" evidence="9">
    <location>
        <begin position="199"/>
        <end position="217"/>
    </location>
</feature>
<dbReference type="PANTHER" id="PTHR11785:SF213">
    <property type="entry name" value="Y+L AMINO ACID TRANSPORTER 2"/>
    <property type="match status" value="1"/>
</dbReference>
<dbReference type="Pfam" id="PF13520">
    <property type="entry name" value="AA_permease_2"/>
    <property type="match status" value="1"/>
</dbReference>
<evidence type="ECO:0000256" key="6">
    <source>
        <dbReference type="ARBA" id="ARBA00022970"/>
    </source>
</evidence>
<keyword evidence="5 9" id="KW-0812">Transmembrane</keyword>
<accession>A0A8C1TJF1</accession>
<dbReference type="FunFam" id="1.20.1740.10:FF:000003">
    <property type="entry name" value="Y+L amino acid transporter 1 isoform X1"/>
    <property type="match status" value="1"/>
</dbReference>
<feature type="transmembrane region" description="Helical" evidence="9">
    <location>
        <begin position="427"/>
        <end position="448"/>
    </location>
</feature>
<feature type="transmembrane region" description="Helical" evidence="9">
    <location>
        <begin position="397"/>
        <end position="415"/>
    </location>
</feature>
<feature type="transmembrane region" description="Helical" evidence="9">
    <location>
        <begin position="79"/>
        <end position="101"/>
    </location>
</feature>
<evidence type="ECO:0000256" key="8">
    <source>
        <dbReference type="ARBA" id="ARBA00023136"/>
    </source>
</evidence>
<feature type="transmembrane region" description="Helical" evidence="9">
    <location>
        <begin position="237"/>
        <end position="259"/>
    </location>
</feature>
<dbReference type="InterPro" id="IPR002293">
    <property type="entry name" value="AA/rel_permease1"/>
</dbReference>
<proteinExistence type="inferred from homology"/>
<reference evidence="10" key="1">
    <citation type="submission" date="2025-08" db="UniProtKB">
        <authorList>
            <consortium name="Ensembl"/>
        </authorList>
    </citation>
    <scope>IDENTIFICATION</scope>
</reference>
<comment type="similarity">
    <text evidence="2">Belongs to the amino acid-polyamine-organocation (APC) superfamily. L-type amino acid transporter (LAT) (TC 2.A.3.8) family.</text>
</comment>
<dbReference type="PIRSF" id="PIRSF006060">
    <property type="entry name" value="AA_transporter"/>
    <property type="match status" value="1"/>
</dbReference>
<dbReference type="GO" id="GO:0015179">
    <property type="term" value="F:L-amino acid transmembrane transporter activity"/>
    <property type="evidence" value="ECO:0007669"/>
    <property type="project" value="TreeGrafter"/>
</dbReference>
<name>A0A8C1TJF1_CYPCA</name>
<dbReference type="PANTHER" id="PTHR11785">
    <property type="entry name" value="AMINO ACID TRANSPORTER"/>
    <property type="match status" value="1"/>
</dbReference>
<organism evidence="10 11">
    <name type="scientific">Cyprinus carpio</name>
    <name type="common">Common carp</name>
    <dbReference type="NCBI Taxonomy" id="7962"/>
    <lineage>
        <taxon>Eukaryota</taxon>
        <taxon>Metazoa</taxon>
        <taxon>Chordata</taxon>
        <taxon>Craniata</taxon>
        <taxon>Vertebrata</taxon>
        <taxon>Euteleostomi</taxon>
        <taxon>Actinopterygii</taxon>
        <taxon>Neopterygii</taxon>
        <taxon>Teleostei</taxon>
        <taxon>Ostariophysi</taxon>
        <taxon>Cypriniformes</taxon>
        <taxon>Cyprinidae</taxon>
        <taxon>Cyprininae</taxon>
        <taxon>Cyprinus</taxon>
    </lineage>
</organism>
<dbReference type="GO" id="GO:0005886">
    <property type="term" value="C:plasma membrane"/>
    <property type="evidence" value="ECO:0007669"/>
    <property type="project" value="UniProtKB-SubCell"/>
</dbReference>
<evidence type="ECO:0008006" key="12">
    <source>
        <dbReference type="Google" id="ProtNLM"/>
    </source>
</evidence>
<protein>
    <recommendedName>
        <fullName evidence="12">Y+L amino acid transporter 2-like</fullName>
    </recommendedName>
</protein>
<feature type="transmembrane region" description="Helical" evidence="9">
    <location>
        <begin position="271"/>
        <end position="294"/>
    </location>
</feature>
<keyword evidence="7 9" id="KW-1133">Transmembrane helix</keyword>
<keyword evidence="8 9" id="KW-0472">Membrane</keyword>
<feature type="transmembrane region" description="Helical" evidence="9">
    <location>
        <begin position="366"/>
        <end position="385"/>
    </location>
</feature>
<evidence type="ECO:0000313" key="11">
    <source>
        <dbReference type="Proteomes" id="UP000694700"/>
    </source>
</evidence>
<feature type="transmembrane region" description="Helical" evidence="9">
    <location>
        <begin position="167"/>
        <end position="187"/>
    </location>
</feature>
<evidence type="ECO:0000256" key="5">
    <source>
        <dbReference type="ARBA" id="ARBA00022692"/>
    </source>
</evidence>
<keyword evidence="3" id="KW-0813">Transport</keyword>
<feature type="transmembrane region" description="Helical" evidence="9">
    <location>
        <begin position="320"/>
        <end position="346"/>
    </location>
</feature>
<feature type="transmembrane region" description="Helical" evidence="9">
    <location>
        <begin position="454"/>
        <end position="474"/>
    </location>
</feature>
<dbReference type="Proteomes" id="UP000694700">
    <property type="component" value="Unplaced"/>
</dbReference>
<evidence type="ECO:0000256" key="1">
    <source>
        <dbReference type="ARBA" id="ARBA00004651"/>
    </source>
</evidence>
<evidence type="ECO:0000313" key="10">
    <source>
        <dbReference type="Ensembl" id="ENSCCRP00015023639.1"/>
    </source>
</evidence>
<dbReference type="InterPro" id="IPR050598">
    <property type="entry name" value="AminoAcid_Transporter"/>
</dbReference>
<evidence type="ECO:0000256" key="2">
    <source>
        <dbReference type="ARBA" id="ARBA00007040"/>
    </source>
</evidence>
<evidence type="ECO:0000256" key="7">
    <source>
        <dbReference type="ARBA" id="ARBA00022989"/>
    </source>
</evidence>